<keyword evidence="1" id="KW-0812">Transmembrane</keyword>
<keyword evidence="3" id="KW-1185">Reference proteome</keyword>
<name>A0A5K7SHL1_9BACT</name>
<dbReference type="KEGG" id="anf:AQPE_5079"/>
<evidence type="ECO:0000313" key="3">
    <source>
        <dbReference type="Proteomes" id="UP001193389"/>
    </source>
</evidence>
<evidence type="ECO:0000256" key="1">
    <source>
        <dbReference type="SAM" id="Phobius"/>
    </source>
</evidence>
<evidence type="ECO:0000313" key="2">
    <source>
        <dbReference type="EMBL" id="BBE20884.1"/>
    </source>
</evidence>
<dbReference type="EMBL" id="AP018694">
    <property type="protein sequence ID" value="BBE20884.1"/>
    <property type="molecule type" value="Genomic_DNA"/>
</dbReference>
<keyword evidence="1" id="KW-0472">Membrane</keyword>
<feature type="transmembrane region" description="Helical" evidence="1">
    <location>
        <begin position="92"/>
        <end position="109"/>
    </location>
</feature>
<protein>
    <submittedName>
        <fullName evidence="2">Uncharacterized protein</fullName>
    </submittedName>
</protein>
<dbReference type="Proteomes" id="UP001193389">
    <property type="component" value="Chromosome"/>
</dbReference>
<gene>
    <name evidence="2" type="ORF">AQPE_5079</name>
</gene>
<reference evidence="2" key="1">
    <citation type="journal article" date="2020" name="Int. J. Syst. Evol. Microbiol.">
        <title>Aquipluma nitroreducens gen. nov. sp. nov., a novel facultatively anaerobic bacterium isolated from a freshwater lake.</title>
        <authorList>
            <person name="Watanabe M."/>
            <person name="Kojima H."/>
            <person name="Fukui M."/>
        </authorList>
    </citation>
    <scope>NUCLEOTIDE SEQUENCE</scope>
    <source>
        <strain evidence="2">MeG22</strain>
    </source>
</reference>
<sequence length="203" mass="23200">MGNSNQVNSRSINFYERYSSHTDAQILEILKNQKDYQENARNAAVKIAIERQLIHSEQDLLAPEFQNSRNTRLTLFPQTTTAYHYQRLVGSIFRFLYVLSFPPIVYGFLKYAEGYIDQTILGVGIGLAWFLLVVLFKKSEKPVILFPLFGILIFVGATVSIKIAESHPIRILDFVILIIGMLLSSYFLLLAKKLIQNKPAPEE</sequence>
<feature type="transmembrane region" description="Helical" evidence="1">
    <location>
        <begin position="115"/>
        <end position="136"/>
    </location>
</feature>
<feature type="transmembrane region" description="Helical" evidence="1">
    <location>
        <begin position="143"/>
        <end position="163"/>
    </location>
</feature>
<organism evidence="2 3">
    <name type="scientific">Aquipluma nitroreducens</name>
    <dbReference type="NCBI Taxonomy" id="2010828"/>
    <lineage>
        <taxon>Bacteria</taxon>
        <taxon>Pseudomonadati</taxon>
        <taxon>Bacteroidota</taxon>
        <taxon>Bacteroidia</taxon>
        <taxon>Marinilabiliales</taxon>
        <taxon>Prolixibacteraceae</taxon>
        <taxon>Aquipluma</taxon>
    </lineage>
</organism>
<proteinExistence type="predicted"/>
<feature type="transmembrane region" description="Helical" evidence="1">
    <location>
        <begin position="169"/>
        <end position="189"/>
    </location>
</feature>
<keyword evidence="1" id="KW-1133">Transmembrane helix</keyword>
<dbReference type="RefSeq" id="WP_318348974.1">
    <property type="nucleotide sequence ID" value="NZ_AP018694.1"/>
</dbReference>
<dbReference type="AlphaFoldDB" id="A0A5K7SHL1"/>
<accession>A0A5K7SHL1</accession>